<gene>
    <name evidence="1" type="primary">TEX52</name>
</gene>
<keyword evidence="2" id="KW-1185">Reference proteome</keyword>
<protein>
    <submittedName>
        <fullName evidence="1">Testis expressed 52</fullName>
    </submittedName>
</protein>
<sequence>MASNPQRSLRERMSNSSRVREPFLKMVHASEFLPTHQTWVQREFLLPSESWDLPGFTRQAYHQLALRLPPCSEMKSKVHHRLIHPWKDTAQHTWGFHTWLDVGRLPATFPTRPDRPYDSNVWRWLTHSNAHLCPPADPPIPPPSWIGKNNFLAFIRSTPIFLDMNRESQVISKTVKELKEVQKLKLRSEVRAPPLDAHGNIMPPANFKKARHISAGGRLEPRGLQLLPNPLPTTLARGWPCPNPLPHYQEKVLKLALLPSMPLSKDLIKDYQTLIKDRIALPLHLLSKAQPGKTSGKKRKRRPGYI</sequence>
<dbReference type="OrthoDB" id="10017413at2759"/>
<dbReference type="PANTHER" id="PTHR35156:SF1">
    <property type="entry name" value="TESTIS-EXPRESSED PROTEIN 52"/>
    <property type="match status" value="1"/>
</dbReference>
<name>A0A8D2B588_SCIVU</name>
<dbReference type="InterPro" id="IPR029206">
    <property type="entry name" value="DUF4532"/>
</dbReference>
<dbReference type="Ensembl" id="ENSSVLT00005012987.1">
    <property type="protein sequence ID" value="ENSSVLP00005011731.1"/>
    <property type="gene ID" value="ENSSVLG00005009334.1"/>
</dbReference>
<organism evidence="1 2">
    <name type="scientific">Sciurus vulgaris</name>
    <name type="common">Eurasian red squirrel</name>
    <dbReference type="NCBI Taxonomy" id="55149"/>
    <lineage>
        <taxon>Eukaryota</taxon>
        <taxon>Metazoa</taxon>
        <taxon>Chordata</taxon>
        <taxon>Craniata</taxon>
        <taxon>Vertebrata</taxon>
        <taxon>Euteleostomi</taxon>
        <taxon>Mammalia</taxon>
        <taxon>Eutheria</taxon>
        <taxon>Euarchontoglires</taxon>
        <taxon>Glires</taxon>
        <taxon>Rodentia</taxon>
        <taxon>Sciuromorpha</taxon>
        <taxon>Sciuridae</taxon>
        <taxon>Sciurinae</taxon>
        <taxon>Sciurini</taxon>
        <taxon>Sciurus</taxon>
    </lineage>
</organism>
<reference evidence="1" key="1">
    <citation type="submission" date="2025-08" db="UniProtKB">
        <authorList>
            <consortium name="Ensembl"/>
        </authorList>
    </citation>
    <scope>IDENTIFICATION</scope>
</reference>
<accession>A0A8D2B588</accession>
<dbReference type="PANTHER" id="PTHR35156">
    <property type="entry name" value="TESTIS-EXPRESSED PROTEIN 52"/>
    <property type="match status" value="1"/>
</dbReference>
<reference evidence="1" key="2">
    <citation type="submission" date="2025-09" db="UniProtKB">
        <authorList>
            <consortium name="Ensembl"/>
        </authorList>
    </citation>
    <scope>IDENTIFICATION</scope>
</reference>
<dbReference type="Pfam" id="PF15046">
    <property type="entry name" value="DUF4532"/>
    <property type="match status" value="1"/>
</dbReference>
<evidence type="ECO:0000313" key="2">
    <source>
        <dbReference type="Proteomes" id="UP000694564"/>
    </source>
</evidence>
<dbReference type="GeneTree" id="ENSGT00390000006066"/>
<dbReference type="Proteomes" id="UP000694564">
    <property type="component" value="Chromosome 5"/>
</dbReference>
<proteinExistence type="predicted"/>
<dbReference type="AlphaFoldDB" id="A0A8D2B588"/>
<evidence type="ECO:0000313" key="1">
    <source>
        <dbReference type="Ensembl" id="ENSSVLP00005011731.1"/>
    </source>
</evidence>